<dbReference type="PANTHER" id="PTHR46766:SF1">
    <property type="entry name" value="GLUTAMINE-RICH PROTEIN 2"/>
    <property type="match status" value="1"/>
</dbReference>
<evidence type="ECO:0000313" key="3">
    <source>
        <dbReference type="EMBL" id="EMT35692.1"/>
    </source>
</evidence>
<evidence type="ECO:0000259" key="2">
    <source>
        <dbReference type="Pfam" id="PF00823"/>
    </source>
</evidence>
<sequence>MPNFWALPPEINSTRIYLGPGSGPILAAAQGWNALASELEKTKVGLQSALDTLLESYKGQSSQALIQQTLPYVQWLTTTAEHAHKTAIQLTAAANAYEQARAAMVPPAMVRANRVQTTVLKAINWFGQFSTRIADKEADYEQMWFQDALVMENYWEAVQEAIQSTSHFEDPPEMADDYDEAWMLNTVFDYHNENAKEEVIHLVPDVNKERGPIELVTKVDKEGTIRLVYDGEPTFSYKVNRPGMSGDSSSWKGWGHV</sequence>
<name>A0A829C4F2_9MYCO</name>
<dbReference type="GO" id="GO:0052572">
    <property type="term" value="P:response to host immune response"/>
    <property type="evidence" value="ECO:0007669"/>
    <property type="project" value="TreeGrafter"/>
</dbReference>
<evidence type="ECO:0000313" key="4">
    <source>
        <dbReference type="Proteomes" id="UP000012070"/>
    </source>
</evidence>
<reference evidence="4" key="2">
    <citation type="submission" date="2013-04" db="EMBL/GenBank/DDBJ databases">
        <title>Non-Mycobacterium tuberculosis sensu stricto in a globally representative population.</title>
        <authorList>
            <person name="Stone M.J."/>
            <person name="Brown T.J."/>
            <person name="Drobniewski F.A."/>
        </authorList>
    </citation>
    <scope>NUCLEOTIDE SEQUENCE [LARGE SCALE GENOMIC DNA]</scope>
    <source>
        <strain evidence="4">112400015</strain>
    </source>
</reference>
<dbReference type="InterPro" id="IPR000030">
    <property type="entry name" value="PPE_dom"/>
</dbReference>
<dbReference type="InterPro" id="IPR038332">
    <property type="entry name" value="PPE_sf"/>
</dbReference>
<dbReference type="PANTHER" id="PTHR46766">
    <property type="entry name" value="GLUTAMINE-RICH PROTEIN 2"/>
    <property type="match status" value="1"/>
</dbReference>
<dbReference type="Proteomes" id="UP000012070">
    <property type="component" value="Unassembled WGS sequence"/>
</dbReference>
<accession>A0A829C4F2</accession>
<feature type="non-terminal residue" evidence="3">
    <location>
        <position position="257"/>
    </location>
</feature>
<dbReference type="RefSeq" id="WP_003410822.1">
    <property type="nucleotide sequence ID" value="NZ_APKD01000041.1"/>
</dbReference>
<gene>
    <name evidence="3" type="ORF">MORY_11381</name>
</gene>
<comment type="similarity">
    <text evidence="1">Belongs to the mycobacterial PPE family.</text>
</comment>
<dbReference type="Pfam" id="PF00823">
    <property type="entry name" value="PPE"/>
    <property type="match status" value="1"/>
</dbReference>
<organism evidence="3 4">
    <name type="scientific">Mycobacterium orygis 112400015</name>
    <dbReference type="NCBI Taxonomy" id="1305739"/>
    <lineage>
        <taxon>Bacteria</taxon>
        <taxon>Bacillati</taxon>
        <taxon>Actinomycetota</taxon>
        <taxon>Actinomycetes</taxon>
        <taxon>Mycobacteriales</taxon>
        <taxon>Mycobacteriaceae</taxon>
        <taxon>Mycobacterium</taxon>
        <taxon>Mycobacterium tuberculosis complex</taxon>
    </lineage>
</organism>
<dbReference type="EMBL" id="APKD01000041">
    <property type="protein sequence ID" value="EMT35692.1"/>
    <property type="molecule type" value="Genomic_DNA"/>
</dbReference>
<feature type="domain" description="PPE" evidence="2">
    <location>
        <begin position="3"/>
        <end position="164"/>
    </location>
</feature>
<dbReference type="Gene3D" id="1.20.1260.20">
    <property type="entry name" value="PPE superfamily"/>
    <property type="match status" value="1"/>
</dbReference>
<proteinExistence type="inferred from homology"/>
<dbReference type="SUPFAM" id="SSF140459">
    <property type="entry name" value="PE/PPE dimer-like"/>
    <property type="match status" value="1"/>
</dbReference>
<dbReference type="AlphaFoldDB" id="A0A829C4F2"/>
<protein>
    <submittedName>
        <fullName evidence="3">PPE family protein</fullName>
    </submittedName>
</protein>
<evidence type="ECO:0000256" key="1">
    <source>
        <dbReference type="ARBA" id="ARBA00010652"/>
    </source>
</evidence>
<reference evidence="3 4" key="1">
    <citation type="submission" date="2013-03" db="EMBL/GenBank/DDBJ databases">
        <authorList>
            <person name="Casali N."/>
            <person name="Drobniewski F.A."/>
        </authorList>
    </citation>
    <scope>NUCLEOTIDE SEQUENCE [LARGE SCALE GENOMIC DNA]</scope>
    <source>
        <strain evidence="3 4">112400015</strain>
    </source>
</reference>
<comment type="caution">
    <text evidence="3">The sequence shown here is derived from an EMBL/GenBank/DDBJ whole genome shotgun (WGS) entry which is preliminary data.</text>
</comment>